<evidence type="ECO:0000256" key="2">
    <source>
        <dbReference type="ARBA" id="ARBA00022771"/>
    </source>
</evidence>
<dbReference type="EMBL" id="SEOQ01001002">
    <property type="protein sequence ID" value="TFY54655.1"/>
    <property type="molecule type" value="Genomic_DNA"/>
</dbReference>
<organism evidence="6 7">
    <name type="scientific">Dentipellis fragilis</name>
    <dbReference type="NCBI Taxonomy" id="205917"/>
    <lineage>
        <taxon>Eukaryota</taxon>
        <taxon>Fungi</taxon>
        <taxon>Dikarya</taxon>
        <taxon>Basidiomycota</taxon>
        <taxon>Agaricomycotina</taxon>
        <taxon>Agaricomycetes</taxon>
        <taxon>Russulales</taxon>
        <taxon>Hericiaceae</taxon>
        <taxon>Dentipellis</taxon>
    </lineage>
</organism>
<dbReference type="OrthoDB" id="432970at2759"/>
<protein>
    <recommendedName>
        <fullName evidence="5">MYND-type domain-containing protein</fullName>
    </recommendedName>
</protein>
<evidence type="ECO:0000313" key="6">
    <source>
        <dbReference type="EMBL" id="TFY54655.1"/>
    </source>
</evidence>
<dbReference type="GO" id="GO:0008270">
    <property type="term" value="F:zinc ion binding"/>
    <property type="evidence" value="ECO:0007669"/>
    <property type="project" value="UniProtKB-KW"/>
</dbReference>
<evidence type="ECO:0000313" key="7">
    <source>
        <dbReference type="Proteomes" id="UP000298327"/>
    </source>
</evidence>
<name>A0A4Y9XX38_9AGAM</name>
<dbReference type="Gene3D" id="6.10.140.2220">
    <property type="match status" value="1"/>
</dbReference>
<gene>
    <name evidence="6" type="ORF">EVG20_g9621</name>
</gene>
<dbReference type="SUPFAM" id="SSF144232">
    <property type="entry name" value="HIT/MYND zinc finger-like"/>
    <property type="match status" value="1"/>
</dbReference>
<evidence type="ECO:0000259" key="5">
    <source>
        <dbReference type="PROSITE" id="PS50865"/>
    </source>
</evidence>
<dbReference type="Pfam" id="PF01753">
    <property type="entry name" value="zf-MYND"/>
    <property type="match status" value="1"/>
</dbReference>
<dbReference type="InterPro" id="IPR002893">
    <property type="entry name" value="Znf_MYND"/>
</dbReference>
<evidence type="ECO:0000256" key="1">
    <source>
        <dbReference type="ARBA" id="ARBA00022723"/>
    </source>
</evidence>
<feature type="domain" description="MYND-type" evidence="5">
    <location>
        <begin position="275"/>
        <end position="316"/>
    </location>
</feature>
<evidence type="ECO:0000256" key="4">
    <source>
        <dbReference type="PROSITE-ProRule" id="PRU00134"/>
    </source>
</evidence>
<dbReference type="Proteomes" id="UP000298327">
    <property type="component" value="Unassembled WGS sequence"/>
</dbReference>
<keyword evidence="7" id="KW-1185">Reference proteome</keyword>
<reference evidence="6 7" key="1">
    <citation type="submission" date="2019-02" db="EMBL/GenBank/DDBJ databases">
        <title>Genome sequencing of the rare red list fungi Dentipellis fragilis.</title>
        <authorList>
            <person name="Buettner E."/>
            <person name="Kellner H."/>
        </authorList>
    </citation>
    <scope>NUCLEOTIDE SEQUENCE [LARGE SCALE GENOMIC DNA]</scope>
    <source>
        <strain evidence="6 7">DSM 105465</strain>
    </source>
</reference>
<evidence type="ECO:0000256" key="3">
    <source>
        <dbReference type="ARBA" id="ARBA00022833"/>
    </source>
</evidence>
<dbReference type="STRING" id="205917.A0A4Y9XX38"/>
<comment type="caution">
    <text evidence="6">The sequence shown here is derived from an EMBL/GenBank/DDBJ whole genome shotgun (WGS) entry which is preliminary data.</text>
</comment>
<accession>A0A4Y9XX38</accession>
<keyword evidence="1" id="KW-0479">Metal-binding</keyword>
<keyword evidence="2 4" id="KW-0863">Zinc-finger</keyword>
<keyword evidence="3" id="KW-0862">Zinc</keyword>
<proteinExistence type="predicted"/>
<dbReference type="AlphaFoldDB" id="A0A4Y9XX38"/>
<dbReference type="PROSITE" id="PS01360">
    <property type="entry name" value="ZF_MYND_1"/>
    <property type="match status" value="1"/>
</dbReference>
<sequence>MPMIDWAFKQALDLYNHPENIDTKLLQLNLKPNFSTKPPGDADYGKMFRLESSEVISFEVVENWPEIHPFRLLWDQIGTIQAKSRSLQRQGGTGAGIVFLVVRGLAHVIPHGIPHDLTRTKELYVPGWESIVTTAFVNGVRNQPPALLRATGSCRGRVEYYIQSPPSRLSAISSDSHTSRCRGHRPAVYNSHTRAMVLNPRLLVSAGSPGCCSRSSPGALVTFTLPRRKNEPRIPIMFHIIHSLDEQSSRSKRTMPPRRRNPVVLGPVARYSKQCQNCFKPETEDEHLLSCSGCHRVGYCCKECQRLDWPNHRDACKMVRKVREEMKAVSALMPSGPDAGPTLRDLDDALKSWEQVFRPAFVWGHSHALNLYEHPENVDIRFLELTLKPTFSGRPSRDANPAKYFLLEVANVRSYEDAIRFIADNPRMQSSWDHFETIKGHSRKFQQDGGTGVGVLLLIVEPLVHIFQCPYFEDLTKCGVTYYPDWEKGLAKIFKDGFGI</sequence>
<dbReference type="PROSITE" id="PS50865">
    <property type="entry name" value="ZF_MYND_2"/>
    <property type="match status" value="1"/>
</dbReference>